<evidence type="ECO:0000313" key="3">
    <source>
        <dbReference type="Proteomes" id="UP000784294"/>
    </source>
</evidence>
<feature type="region of interest" description="Disordered" evidence="1">
    <location>
        <begin position="58"/>
        <end position="93"/>
    </location>
</feature>
<name>A0A3S5CIH9_9PLAT</name>
<dbReference type="Proteomes" id="UP000784294">
    <property type="component" value="Unassembled WGS sequence"/>
</dbReference>
<keyword evidence="3" id="KW-1185">Reference proteome</keyword>
<evidence type="ECO:0000313" key="2">
    <source>
        <dbReference type="EMBL" id="VEL10978.1"/>
    </source>
</evidence>
<organism evidence="2 3">
    <name type="scientific">Protopolystoma xenopodis</name>
    <dbReference type="NCBI Taxonomy" id="117903"/>
    <lineage>
        <taxon>Eukaryota</taxon>
        <taxon>Metazoa</taxon>
        <taxon>Spiralia</taxon>
        <taxon>Lophotrochozoa</taxon>
        <taxon>Platyhelminthes</taxon>
        <taxon>Monogenea</taxon>
        <taxon>Polyopisthocotylea</taxon>
        <taxon>Polystomatidea</taxon>
        <taxon>Polystomatidae</taxon>
        <taxon>Protopolystoma</taxon>
    </lineage>
</organism>
<protein>
    <submittedName>
        <fullName evidence="2">Uncharacterized protein</fullName>
    </submittedName>
</protein>
<proteinExistence type="predicted"/>
<feature type="compositionally biased region" description="Basic residues" evidence="1">
    <location>
        <begin position="79"/>
        <end position="93"/>
    </location>
</feature>
<reference evidence="2" key="1">
    <citation type="submission" date="2018-11" db="EMBL/GenBank/DDBJ databases">
        <authorList>
            <consortium name="Pathogen Informatics"/>
        </authorList>
    </citation>
    <scope>NUCLEOTIDE SEQUENCE</scope>
</reference>
<gene>
    <name evidence="2" type="ORF">PXEA_LOCUS4418</name>
</gene>
<dbReference type="AlphaFoldDB" id="A0A3S5CIH9"/>
<feature type="compositionally biased region" description="Basic and acidic residues" evidence="1">
    <location>
        <begin position="64"/>
        <end position="78"/>
    </location>
</feature>
<accession>A0A3S5CIH9</accession>
<dbReference type="EMBL" id="CAAALY010010488">
    <property type="protein sequence ID" value="VEL10978.1"/>
    <property type="molecule type" value="Genomic_DNA"/>
</dbReference>
<comment type="caution">
    <text evidence="2">The sequence shown here is derived from an EMBL/GenBank/DDBJ whole genome shotgun (WGS) entry which is preliminary data.</text>
</comment>
<evidence type="ECO:0000256" key="1">
    <source>
        <dbReference type="SAM" id="MobiDB-lite"/>
    </source>
</evidence>
<sequence length="93" mass="10438">MNLQAGLLGLSAVRTLAEEEILLLKLLPPHEDVRLVQIVRSVTVEDLIAGANGLCAPEDDPASLEERTQDRAKWEKNRSLNKRPRKRLEKPCT</sequence>